<protein>
    <submittedName>
        <fullName evidence="1">Uncharacterized protein</fullName>
    </submittedName>
</protein>
<sequence>MIDRELDATLLIDSRRSTHLCDVGAPGFLAVAAVGSDGDTTLLVADADRLGDPTAGFDSACRAVEHEQLGALPPYWRSRVRLAPTRCGRATAAGGRCRVVVTRPGQTCGWHRSGGREKLQHQRKKGER</sequence>
<dbReference type="RefSeq" id="WP_071700646.1">
    <property type="nucleotide sequence ID" value="NZ_AP024237.1"/>
</dbReference>
<dbReference type="AlphaFoldDB" id="A0A2G8B4C2"/>
<evidence type="ECO:0000313" key="1">
    <source>
        <dbReference type="EMBL" id="BCO36848.1"/>
    </source>
</evidence>
<gene>
    <name evidence="1" type="ORF">MHEC_32810</name>
</gene>
<dbReference type="EMBL" id="AP024237">
    <property type="protein sequence ID" value="BCO36848.1"/>
    <property type="molecule type" value="Genomic_DNA"/>
</dbReference>
<proteinExistence type="predicted"/>
<organism evidence="1 2">
    <name type="scientific">Mycobacterium heckeshornense</name>
    <dbReference type="NCBI Taxonomy" id="110505"/>
    <lineage>
        <taxon>Bacteria</taxon>
        <taxon>Bacillati</taxon>
        <taxon>Actinomycetota</taxon>
        <taxon>Actinomycetes</taxon>
        <taxon>Mycobacteriales</taxon>
        <taxon>Mycobacteriaceae</taxon>
        <taxon>Mycobacterium</taxon>
    </lineage>
</organism>
<name>A0A2G8B4C2_9MYCO</name>
<dbReference type="Proteomes" id="UP000595446">
    <property type="component" value="Chromosome"/>
</dbReference>
<evidence type="ECO:0000313" key="2">
    <source>
        <dbReference type="Proteomes" id="UP000595446"/>
    </source>
</evidence>
<accession>A0A2G8B4C2</accession>
<keyword evidence="2" id="KW-1185">Reference proteome</keyword>
<reference evidence="1 2" key="1">
    <citation type="submission" date="2020-12" db="EMBL/GenBank/DDBJ databases">
        <title>Complete genome sequence of Mycobacterium heckeshornense JCM 15655T, closely related to a pathogenic non-tuberculous mycobacterial species Mycobacterium xenopi.</title>
        <authorList>
            <person name="Yoshida M."/>
            <person name="Fukano H."/>
            <person name="Asakura T."/>
            <person name="Suzuki M."/>
            <person name="Hoshino Y."/>
        </authorList>
    </citation>
    <scope>NUCLEOTIDE SEQUENCE [LARGE SCALE GENOMIC DNA]</scope>
    <source>
        <strain evidence="1 2">JCM 15655</strain>
    </source>
</reference>